<dbReference type="Pfam" id="PF13614">
    <property type="entry name" value="AAA_31"/>
    <property type="match status" value="1"/>
</dbReference>
<keyword evidence="3" id="KW-1185">Reference proteome</keyword>
<dbReference type="AlphaFoldDB" id="A0A7X2P4L9"/>
<reference evidence="2 3" key="1">
    <citation type="submission" date="2019-08" db="EMBL/GenBank/DDBJ databases">
        <title>In-depth cultivation of the pig gut microbiome towards novel bacterial diversity and tailored functional studies.</title>
        <authorList>
            <person name="Wylensek D."/>
            <person name="Hitch T.C.A."/>
            <person name="Clavel T."/>
        </authorList>
    </citation>
    <scope>NUCLEOTIDE SEQUENCE [LARGE SCALE GENOMIC DNA]</scope>
    <source>
        <strain evidence="2 3">BSM-380-WT-5A</strain>
    </source>
</reference>
<comment type="caution">
    <text evidence="2">The sequence shown here is derived from an EMBL/GenBank/DDBJ whole genome shotgun (WGS) entry which is preliminary data.</text>
</comment>
<dbReference type="InterPro" id="IPR025669">
    <property type="entry name" value="AAA_dom"/>
</dbReference>
<evidence type="ECO:0000259" key="1">
    <source>
        <dbReference type="Pfam" id="PF13614"/>
    </source>
</evidence>
<dbReference type="EMBL" id="VUMS01000025">
    <property type="protein sequence ID" value="MST67424.1"/>
    <property type="molecule type" value="Genomic_DNA"/>
</dbReference>
<dbReference type="Gene3D" id="3.40.50.300">
    <property type="entry name" value="P-loop containing nucleotide triphosphate hydrolases"/>
    <property type="match status" value="1"/>
</dbReference>
<sequence length="307" mass="35141">MQNVELLKTRYNRGKGGTKKMCVVLSNINIKGGIGKTIGNATMAEILAKCGKSVLLVDNDPQCNMTGLFGMMTDEERYTIKDLYMCPQERLPEYARQMVYPTKYENIDMIVSEPGHRDTISYVEQLRDCDTRSILANAISFFKKDYDYIIIDKNPSADILATNVLVACDEVIAPVEMDGFSYQGLTNLFLEIQNITSNGELNPFLTFRGIYMVKVEKNTNLFRSLYEAYKKELGEFFLQATVRKSIQVAECSAKSIPLLHYKKRSNPLEDYILLMEELKYIMSDQARELLKEHATSKEYKTAKIIRK</sequence>
<feature type="domain" description="AAA" evidence="1">
    <location>
        <begin position="25"/>
        <end position="203"/>
    </location>
</feature>
<dbReference type="PANTHER" id="PTHR13696:SF52">
    <property type="entry name" value="PARA FAMILY PROTEIN CT_582"/>
    <property type="match status" value="1"/>
</dbReference>
<evidence type="ECO:0000313" key="3">
    <source>
        <dbReference type="Proteomes" id="UP000440513"/>
    </source>
</evidence>
<gene>
    <name evidence="2" type="ORF">FYJ57_12025</name>
</gene>
<protein>
    <submittedName>
        <fullName evidence="2">ParA family protein</fullName>
    </submittedName>
</protein>
<name>A0A7X2P4L9_9FIRM</name>
<dbReference type="InterPro" id="IPR027417">
    <property type="entry name" value="P-loop_NTPase"/>
</dbReference>
<dbReference type="PANTHER" id="PTHR13696">
    <property type="entry name" value="P-LOOP CONTAINING NUCLEOSIDE TRIPHOSPHATE HYDROLASE"/>
    <property type="match status" value="1"/>
</dbReference>
<dbReference type="InterPro" id="IPR050678">
    <property type="entry name" value="DNA_Partitioning_ATPase"/>
</dbReference>
<accession>A0A7X2P4L9</accession>
<dbReference type="SUPFAM" id="SSF52540">
    <property type="entry name" value="P-loop containing nucleoside triphosphate hydrolases"/>
    <property type="match status" value="1"/>
</dbReference>
<dbReference type="Proteomes" id="UP000440513">
    <property type="component" value="Unassembled WGS sequence"/>
</dbReference>
<dbReference type="CDD" id="cd02042">
    <property type="entry name" value="ParAB_family"/>
    <property type="match status" value="1"/>
</dbReference>
<proteinExistence type="predicted"/>
<organism evidence="2 3">
    <name type="scientific">Oliverpabstia intestinalis</name>
    <dbReference type="NCBI Taxonomy" id="2606633"/>
    <lineage>
        <taxon>Bacteria</taxon>
        <taxon>Bacillati</taxon>
        <taxon>Bacillota</taxon>
        <taxon>Clostridia</taxon>
        <taxon>Lachnospirales</taxon>
        <taxon>Lachnospiraceae</taxon>
        <taxon>Oliverpabstia</taxon>
    </lineage>
</organism>
<evidence type="ECO:0000313" key="2">
    <source>
        <dbReference type="EMBL" id="MST67424.1"/>
    </source>
</evidence>